<protein>
    <submittedName>
        <fullName evidence="1">Uncharacterized protein</fullName>
    </submittedName>
</protein>
<keyword evidence="2" id="KW-1185">Reference proteome</keyword>
<dbReference type="EMBL" id="VORU01000023">
    <property type="protein sequence ID" value="TXD67853.1"/>
    <property type="molecule type" value="Genomic_DNA"/>
</dbReference>
<dbReference type="Proteomes" id="UP000321945">
    <property type="component" value="Unassembled WGS sequence"/>
</dbReference>
<sequence>MNFEINREDIKKLMESAKKEREDLGKIIYPILDKFELEKKEILEVCQIGKFAHKIDNEIRITDKPKPPNPDFIIEYKGKLIGLEHTQILTNDASRYFKIKTLLDYAKQIFEKKYPDTNVHASISILNDEWNYKQNEKSKLAEEIADMVQLTRLEMECELPDSITLIKTSKHSQVSFSYKEKNWQAEYLSKERLEQEVQKKERKISEYKTSKTDLSEYWLVLLIGSLSSVSYELNESIDYSIQSDFERVYLMADFDAKVIRVA</sequence>
<gene>
    <name evidence="1" type="ORF">ESV24_14875</name>
</gene>
<reference evidence="1 2" key="1">
    <citation type="submission" date="2019-08" db="EMBL/GenBank/DDBJ databases">
        <title>Genome of Aequorivita lipolytica Y10-2 (type strain).</title>
        <authorList>
            <person name="Bowman J.P."/>
        </authorList>
    </citation>
    <scope>NUCLEOTIDE SEQUENCE [LARGE SCALE GENOMIC DNA]</scope>
    <source>
        <strain evidence="1 2">Y10-2</strain>
    </source>
</reference>
<accession>A0A5C6YL83</accession>
<name>A0A5C6YL83_9FLAO</name>
<dbReference type="OrthoDB" id="881095at2"/>
<comment type="caution">
    <text evidence="1">The sequence shown here is derived from an EMBL/GenBank/DDBJ whole genome shotgun (WGS) entry which is preliminary data.</text>
</comment>
<evidence type="ECO:0000313" key="1">
    <source>
        <dbReference type="EMBL" id="TXD67853.1"/>
    </source>
</evidence>
<proteinExistence type="predicted"/>
<evidence type="ECO:0000313" key="2">
    <source>
        <dbReference type="Proteomes" id="UP000321945"/>
    </source>
</evidence>
<organism evidence="1 2">
    <name type="scientific">Aequorivita lipolytica</name>
    <dbReference type="NCBI Taxonomy" id="153267"/>
    <lineage>
        <taxon>Bacteria</taxon>
        <taxon>Pseudomonadati</taxon>
        <taxon>Bacteroidota</taxon>
        <taxon>Flavobacteriia</taxon>
        <taxon>Flavobacteriales</taxon>
        <taxon>Flavobacteriaceae</taxon>
        <taxon>Aequorivita</taxon>
    </lineage>
</organism>
<dbReference type="RefSeq" id="WP_111817129.1">
    <property type="nucleotide sequence ID" value="NZ_CBCRZQ010000021.1"/>
</dbReference>
<dbReference type="AlphaFoldDB" id="A0A5C6YL83"/>